<evidence type="ECO:0000313" key="3">
    <source>
        <dbReference type="Proteomes" id="UP000007151"/>
    </source>
</evidence>
<reference evidence="2 3" key="1">
    <citation type="journal article" date="2011" name="Cell">
        <title>The monarch butterfly genome yields insights into long-distance migration.</title>
        <authorList>
            <person name="Zhan S."/>
            <person name="Merlin C."/>
            <person name="Boore J.L."/>
            <person name="Reppert S.M."/>
        </authorList>
    </citation>
    <scope>NUCLEOTIDE SEQUENCE [LARGE SCALE GENOMIC DNA]</scope>
    <source>
        <strain evidence="2">F-2</strain>
    </source>
</reference>
<organism evidence="2 3">
    <name type="scientific">Danaus plexippus plexippus</name>
    <dbReference type="NCBI Taxonomy" id="278856"/>
    <lineage>
        <taxon>Eukaryota</taxon>
        <taxon>Metazoa</taxon>
        <taxon>Ecdysozoa</taxon>
        <taxon>Arthropoda</taxon>
        <taxon>Hexapoda</taxon>
        <taxon>Insecta</taxon>
        <taxon>Pterygota</taxon>
        <taxon>Neoptera</taxon>
        <taxon>Endopterygota</taxon>
        <taxon>Lepidoptera</taxon>
        <taxon>Glossata</taxon>
        <taxon>Ditrysia</taxon>
        <taxon>Papilionoidea</taxon>
        <taxon>Nymphalidae</taxon>
        <taxon>Danainae</taxon>
        <taxon>Danaini</taxon>
        <taxon>Danaina</taxon>
        <taxon>Danaus</taxon>
        <taxon>Danaus</taxon>
    </lineage>
</organism>
<dbReference type="InParanoid" id="A0A212EJ18"/>
<keyword evidence="3" id="KW-1185">Reference proteome</keyword>
<evidence type="ECO:0000256" key="1">
    <source>
        <dbReference type="SAM" id="MobiDB-lite"/>
    </source>
</evidence>
<comment type="caution">
    <text evidence="2">The sequence shown here is derived from an EMBL/GenBank/DDBJ whole genome shotgun (WGS) entry which is preliminary data.</text>
</comment>
<proteinExistence type="predicted"/>
<name>A0A212EJ18_DANPL</name>
<dbReference type="EMBL" id="AGBW02014536">
    <property type="protein sequence ID" value="OWR41492.1"/>
    <property type="molecule type" value="Genomic_DNA"/>
</dbReference>
<sequence>MGALFARRRRTIKLLEYNSRAQVVARDQVIIIQGSAKINKPRLSKKPPPAGDRCDTRPFQTMDTKY</sequence>
<dbReference type="Proteomes" id="UP000007151">
    <property type="component" value="Unassembled WGS sequence"/>
</dbReference>
<dbReference type="AlphaFoldDB" id="A0A212EJ18"/>
<evidence type="ECO:0000313" key="2">
    <source>
        <dbReference type="EMBL" id="OWR41492.1"/>
    </source>
</evidence>
<dbReference type="KEGG" id="dpl:KGM_201561"/>
<protein>
    <submittedName>
        <fullName evidence="2">Uncharacterized protein</fullName>
    </submittedName>
</protein>
<gene>
    <name evidence="2" type="ORF">KGM_201561</name>
</gene>
<accession>A0A212EJ18</accession>
<feature type="region of interest" description="Disordered" evidence="1">
    <location>
        <begin position="38"/>
        <end position="66"/>
    </location>
</feature>